<reference evidence="3" key="1">
    <citation type="journal article" date="2019" name="Int. J. Syst. Evol. Microbiol.">
        <title>The Global Catalogue of Microorganisms (GCM) 10K type strain sequencing project: providing services to taxonomists for standard genome sequencing and annotation.</title>
        <authorList>
            <consortium name="The Broad Institute Genomics Platform"/>
            <consortium name="The Broad Institute Genome Sequencing Center for Infectious Disease"/>
            <person name="Wu L."/>
            <person name="Ma J."/>
        </authorList>
    </citation>
    <scope>NUCLEOTIDE SEQUENCE [LARGE SCALE GENOMIC DNA]</scope>
    <source>
        <strain evidence="3">JCM 9458</strain>
    </source>
</reference>
<gene>
    <name evidence="2" type="ORF">GCM10020369_48140</name>
</gene>
<dbReference type="CDD" id="cd00093">
    <property type="entry name" value="HTH_XRE"/>
    <property type="match status" value="1"/>
</dbReference>
<dbReference type="Gene3D" id="3.30.450.180">
    <property type="match status" value="1"/>
</dbReference>
<dbReference type="Pfam" id="PF17765">
    <property type="entry name" value="MLTR_LBD"/>
    <property type="match status" value="1"/>
</dbReference>
<dbReference type="Gene3D" id="1.10.260.40">
    <property type="entry name" value="lambda repressor-like DNA-binding domains"/>
    <property type="match status" value="1"/>
</dbReference>
<name>A0ABP6T3Y4_9ACTN</name>
<comment type="caution">
    <text evidence="2">The sequence shown here is derived from an EMBL/GenBank/DDBJ whole genome shotgun (WGS) entry which is preliminary data.</text>
</comment>
<accession>A0ABP6T3Y4</accession>
<dbReference type="EMBL" id="BAAAYN010000031">
    <property type="protein sequence ID" value="GAA3391192.1"/>
    <property type="molecule type" value="Genomic_DNA"/>
</dbReference>
<sequence>MELGDFLRTRRAALRPDDVGLVSYGARRVAGLRREELAQLAGVSVTYYTRLEQGHAPSVSDEVLDSIAHALRLDETEWAHLRDLARPVRKRRATPPPDHVRPGLRHLVTAIDGVAALVMDRRTDVLAWNPLAHVLLASHRPADDPARRSTRPNLTRMLFLDPPTRQLYARWDVEAQRAVASLRLVAGRFPDDRGLAELVGELCVKSPEFARLWSRHPVTNCTSGTKLFNHPAVGDLELGFEVTAPPDDSGQRLLMYSAAPGSSSEAALRLLTAAAYHSGG</sequence>
<dbReference type="PROSITE" id="PS50943">
    <property type="entry name" value="HTH_CROC1"/>
    <property type="match status" value="1"/>
</dbReference>
<dbReference type="Proteomes" id="UP001501676">
    <property type="component" value="Unassembled WGS sequence"/>
</dbReference>
<dbReference type="SMART" id="SM00530">
    <property type="entry name" value="HTH_XRE"/>
    <property type="match status" value="1"/>
</dbReference>
<dbReference type="SUPFAM" id="SSF47413">
    <property type="entry name" value="lambda repressor-like DNA-binding domains"/>
    <property type="match status" value="1"/>
</dbReference>
<evidence type="ECO:0000313" key="3">
    <source>
        <dbReference type="Proteomes" id="UP001501676"/>
    </source>
</evidence>
<dbReference type="InterPro" id="IPR010982">
    <property type="entry name" value="Lambda_DNA-bd_dom_sf"/>
</dbReference>
<feature type="domain" description="HTH cro/C1-type" evidence="1">
    <location>
        <begin position="26"/>
        <end position="78"/>
    </location>
</feature>
<dbReference type="Pfam" id="PF13560">
    <property type="entry name" value="HTH_31"/>
    <property type="match status" value="1"/>
</dbReference>
<proteinExistence type="predicted"/>
<dbReference type="PANTHER" id="PTHR35010:SF2">
    <property type="entry name" value="BLL4672 PROTEIN"/>
    <property type="match status" value="1"/>
</dbReference>
<keyword evidence="3" id="KW-1185">Reference proteome</keyword>
<dbReference type="InterPro" id="IPR041413">
    <property type="entry name" value="MLTR_LBD"/>
</dbReference>
<protein>
    <submittedName>
        <fullName evidence="2">Helix-turn-helix transcriptional regulator</fullName>
    </submittedName>
</protein>
<evidence type="ECO:0000313" key="2">
    <source>
        <dbReference type="EMBL" id="GAA3391192.1"/>
    </source>
</evidence>
<dbReference type="PANTHER" id="PTHR35010">
    <property type="entry name" value="BLL4672 PROTEIN-RELATED"/>
    <property type="match status" value="1"/>
</dbReference>
<dbReference type="RefSeq" id="WP_345730458.1">
    <property type="nucleotide sequence ID" value="NZ_BAAAYN010000031.1"/>
</dbReference>
<organism evidence="2 3">
    <name type="scientific">Cryptosporangium minutisporangium</name>
    <dbReference type="NCBI Taxonomy" id="113569"/>
    <lineage>
        <taxon>Bacteria</taxon>
        <taxon>Bacillati</taxon>
        <taxon>Actinomycetota</taxon>
        <taxon>Actinomycetes</taxon>
        <taxon>Cryptosporangiales</taxon>
        <taxon>Cryptosporangiaceae</taxon>
        <taxon>Cryptosporangium</taxon>
    </lineage>
</organism>
<evidence type="ECO:0000259" key="1">
    <source>
        <dbReference type="PROSITE" id="PS50943"/>
    </source>
</evidence>
<dbReference type="InterPro" id="IPR001387">
    <property type="entry name" value="Cro/C1-type_HTH"/>
</dbReference>